<name>A0ABQ5U3J8_9PROT</name>
<keyword evidence="10" id="KW-1185">Reference proteome</keyword>
<comment type="caution">
    <text evidence="9">The sequence shown here is derived from an EMBL/GenBank/DDBJ whole genome shotgun (WGS) entry which is preliminary data.</text>
</comment>
<comment type="cofactor">
    <cofactor evidence="2 7">
        <name>NAD(+)</name>
        <dbReference type="ChEBI" id="CHEBI:57540"/>
    </cofactor>
</comment>
<sequence length="357" mass="39674">MTVFVTGGAGFIGSAVVRDLLLKDGADVVTIDKLTYAGSLENLRDVADHPRHHFHQADICDGAAIKALFQQYQPTAVFHLAAESHVDRSIDGPADFIQTNLVGTFTMLQSALEYWRDLADGDRKNAFRFLHVSTDEVYGELGADGLFSETSSYEPSSPYSASKAGSDHLARAWQRTYGLPVIVTNCSNNYGPYQFPEKLLPVVILNALAGRELPVYGTGENIRDWLFVHDHSTALRLVRGKGRVGETYMIGGRAERTNIDMVRSICRILDPYFPEKAPHENLIRFVTDRPGHDARYAVDCRKIEQELGWRQSVTLEEGLKQTVGWYLDNLDWVEAVGKGVAAERRGLESRGLQGTSL</sequence>
<dbReference type="Gene3D" id="3.40.50.720">
    <property type="entry name" value="NAD(P)-binding Rossmann-like Domain"/>
    <property type="match status" value="1"/>
</dbReference>
<proteinExistence type="inferred from homology"/>
<evidence type="ECO:0000259" key="8">
    <source>
        <dbReference type="Pfam" id="PF16363"/>
    </source>
</evidence>
<protein>
    <recommendedName>
        <fullName evidence="4 7">dTDP-glucose 4,6-dehydratase</fullName>
        <ecNumber evidence="4 7">4.2.1.46</ecNumber>
    </recommendedName>
</protein>
<dbReference type="CDD" id="cd05246">
    <property type="entry name" value="dTDP_GD_SDR_e"/>
    <property type="match status" value="1"/>
</dbReference>
<evidence type="ECO:0000256" key="1">
    <source>
        <dbReference type="ARBA" id="ARBA00001539"/>
    </source>
</evidence>
<comment type="catalytic activity">
    <reaction evidence="1 7">
        <text>dTDP-alpha-D-glucose = dTDP-4-dehydro-6-deoxy-alpha-D-glucose + H2O</text>
        <dbReference type="Rhea" id="RHEA:17221"/>
        <dbReference type="ChEBI" id="CHEBI:15377"/>
        <dbReference type="ChEBI" id="CHEBI:57477"/>
        <dbReference type="ChEBI" id="CHEBI:57649"/>
        <dbReference type="EC" id="4.2.1.46"/>
    </reaction>
</comment>
<organism evidence="9 10">
    <name type="scientific">Sneathiella chinensis</name>
    <dbReference type="NCBI Taxonomy" id="349750"/>
    <lineage>
        <taxon>Bacteria</taxon>
        <taxon>Pseudomonadati</taxon>
        <taxon>Pseudomonadota</taxon>
        <taxon>Alphaproteobacteria</taxon>
        <taxon>Sneathiellales</taxon>
        <taxon>Sneathiellaceae</taxon>
        <taxon>Sneathiella</taxon>
    </lineage>
</organism>
<reference evidence="9" key="1">
    <citation type="journal article" date="2014" name="Int. J. Syst. Evol. Microbiol.">
        <title>Complete genome of a new Firmicutes species belonging to the dominant human colonic microbiota ('Ruminococcus bicirculans') reveals two chromosomes and a selective capacity to utilize plant glucans.</title>
        <authorList>
            <consortium name="NISC Comparative Sequencing Program"/>
            <person name="Wegmann U."/>
            <person name="Louis P."/>
            <person name="Goesmann A."/>
            <person name="Henrissat B."/>
            <person name="Duncan S.H."/>
            <person name="Flint H.J."/>
        </authorList>
    </citation>
    <scope>NUCLEOTIDE SEQUENCE</scope>
    <source>
        <strain evidence="9">NBRC 103408</strain>
    </source>
</reference>
<evidence type="ECO:0000256" key="6">
    <source>
        <dbReference type="ARBA" id="ARBA00023239"/>
    </source>
</evidence>
<evidence type="ECO:0000313" key="9">
    <source>
        <dbReference type="EMBL" id="GLQ06298.1"/>
    </source>
</evidence>
<evidence type="ECO:0000256" key="3">
    <source>
        <dbReference type="ARBA" id="ARBA00008178"/>
    </source>
</evidence>
<dbReference type="SUPFAM" id="SSF51735">
    <property type="entry name" value="NAD(P)-binding Rossmann-fold domains"/>
    <property type="match status" value="1"/>
</dbReference>
<dbReference type="InterPro" id="IPR005888">
    <property type="entry name" value="dTDP_Gluc_deHydtase"/>
</dbReference>
<dbReference type="NCBIfam" id="TIGR01181">
    <property type="entry name" value="dTDP_gluc_dehyt"/>
    <property type="match status" value="1"/>
</dbReference>
<dbReference type="EMBL" id="BSNF01000006">
    <property type="protein sequence ID" value="GLQ06298.1"/>
    <property type="molecule type" value="Genomic_DNA"/>
</dbReference>
<evidence type="ECO:0000256" key="2">
    <source>
        <dbReference type="ARBA" id="ARBA00001911"/>
    </source>
</evidence>
<feature type="domain" description="NAD(P)-binding" evidence="8">
    <location>
        <begin position="4"/>
        <end position="322"/>
    </location>
</feature>
<evidence type="ECO:0000313" key="10">
    <source>
        <dbReference type="Proteomes" id="UP001161409"/>
    </source>
</evidence>
<evidence type="ECO:0000256" key="5">
    <source>
        <dbReference type="ARBA" id="ARBA00023027"/>
    </source>
</evidence>
<evidence type="ECO:0000256" key="7">
    <source>
        <dbReference type="RuleBase" id="RU004473"/>
    </source>
</evidence>
<keyword evidence="6 7" id="KW-0456">Lyase</keyword>
<keyword evidence="5" id="KW-0520">NAD</keyword>
<dbReference type="EC" id="4.2.1.46" evidence="4 7"/>
<dbReference type="InterPro" id="IPR036291">
    <property type="entry name" value="NAD(P)-bd_dom_sf"/>
</dbReference>
<accession>A0ABQ5U3J8</accession>
<dbReference type="Proteomes" id="UP001161409">
    <property type="component" value="Unassembled WGS sequence"/>
</dbReference>
<dbReference type="PANTHER" id="PTHR43000">
    <property type="entry name" value="DTDP-D-GLUCOSE 4,6-DEHYDRATASE-RELATED"/>
    <property type="match status" value="1"/>
</dbReference>
<dbReference type="Pfam" id="PF16363">
    <property type="entry name" value="GDP_Man_Dehyd"/>
    <property type="match status" value="1"/>
</dbReference>
<gene>
    <name evidence="9" type="primary">rffB</name>
    <name evidence="9" type="ORF">GCM10007924_15190</name>
</gene>
<evidence type="ECO:0000256" key="4">
    <source>
        <dbReference type="ARBA" id="ARBA00011990"/>
    </source>
</evidence>
<dbReference type="InterPro" id="IPR016040">
    <property type="entry name" value="NAD(P)-bd_dom"/>
</dbReference>
<dbReference type="RefSeq" id="WP_169560352.1">
    <property type="nucleotide sequence ID" value="NZ_BSNF01000006.1"/>
</dbReference>
<reference evidence="9" key="2">
    <citation type="submission" date="2023-01" db="EMBL/GenBank/DDBJ databases">
        <title>Draft genome sequence of Sneathiella chinensis strain NBRC 103408.</title>
        <authorList>
            <person name="Sun Q."/>
            <person name="Mori K."/>
        </authorList>
    </citation>
    <scope>NUCLEOTIDE SEQUENCE</scope>
    <source>
        <strain evidence="9">NBRC 103408</strain>
    </source>
</reference>
<dbReference type="Gene3D" id="3.90.25.10">
    <property type="entry name" value="UDP-galactose 4-epimerase, domain 1"/>
    <property type="match status" value="1"/>
</dbReference>
<comment type="similarity">
    <text evidence="3 7">Belongs to the NAD(P)-dependent epimerase/dehydratase family. dTDP-glucose dehydratase subfamily.</text>
</comment>